<organism evidence="1 2">
    <name type="scientific">Miniimonas arenae</name>
    <dbReference type="NCBI Taxonomy" id="676201"/>
    <lineage>
        <taxon>Bacteria</taxon>
        <taxon>Bacillati</taxon>
        <taxon>Actinomycetota</taxon>
        <taxon>Actinomycetes</taxon>
        <taxon>Micrococcales</taxon>
        <taxon>Beutenbergiaceae</taxon>
        <taxon>Miniimonas</taxon>
    </lineage>
</organism>
<dbReference type="Proteomes" id="UP000313849">
    <property type="component" value="Unassembled WGS sequence"/>
</dbReference>
<dbReference type="RefSeq" id="WP_139986622.1">
    <property type="nucleotide sequence ID" value="NZ_VENP01000020.1"/>
</dbReference>
<keyword evidence="2" id="KW-1185">Reference proteome</keyword>
<reference evidence="1 2" key="1">
    <citation type="submission" date="2019-06" db="EMBL/GenBank/DDBJ databases">
        <title>Draft genome sequence of Miniimonas arenae KCTC 19750T isolated from sea sand.</title>
        <authorList>
            <person name="Park S.-J."/>
        </authorList>
    </citation>
    <scope>NUCLEOTIDE SEQUENCE [LARGE SCALE GENOMIC DNA]</scope>
    <source>
        <strain evidence="1 2">KCTC 19750</strain>
    </source>
</reference>
<accession>A0A5C5BE71</accession>
<sequence>MSENTRLHQAVASAANHETARAVLGRLDLGGPNAAFALLGALTRTVARRVTKADSAVVLRAGKVTLEDEIVDGEAERARDVDAEEAFLDVLAGPDGARVTAARVGADGTVHEVLAWDLLDGWLWPAHTDLDHATPGPEVWRVVLEDQREEQRRTNRALEVGSAILRTILSSLPEGESTLRVVDAGPDRTYTVLRDSAGAHIPATPASLQAEAALIGGPIAYGAGAVTLVLHTGEEHAGGAQLRSWRVGPERVEPLDAHETRSEFGPRWFDRHHGLEYVDAEPITVPGA</sequence>
<protein>
    <submittedName>
        <fullName evidence="1">Uncharacterized protein</fullName>
    </submittedName>
</protein>
<dbReference type="AlphaFoldDB" id="A0A5C5BE71"/>
<evidence type="ECO:0000313" key="2">
    <source>
        <dbReference type="Proteomes" id="UP000313849"/>
    </source>
</evidence>
<dbReference type="EMBL" id="VENP01000020">
    <property type="protein sequence ID" value="TNU74867.1"/>
    <property type="molecule type" value="Genomic_DNA"/>
</dbReference>
<name>A0A5C5BE71_9MICO</name>
<gene>
    <name evidence="1" type="ORF">FH969_07050</name>
</gene>
<proteinExistence type="predicted"/>
<comment type="caution">
    <text evidence="1">The sequence shown here is derived from an EMBL/GenBank/DDBJ whole genome shotgun (WGS) entry which is preliminary data.</text>
</comment>
<evidence type="ECO:0000313" key="1">
    <source>
        <dbReference type="EMBL" id="TNU74867.1"/>
    </source>
</evidence>